<comment type="caution">
    <text evidence="2">The sequence shown here is derived from an EMBL/GenBank/DDBJ whole genome shotgun (WGS) entry which is preliminary data.</text>
</comment>
<dbReference type="Pfam" id="PF05437">
    <property type="entry name" value="AzlD"/>
    <property type="match status" value="1"/>
</dbReference>
<name>A0ABV9ZC98_9PSEU</name>
<keyword evidence="1" id="KW-0472">Membrane</keyword>
<protein>
    <submittedName>
        <fullName evidence="2">AzlD domain-containing protein</fullName>
    </submittedName>
</protein>
<accession>A0ABV9ZC98</accession>
<organism evidence="2 3">
    <name type="scientific">Actinomycetospora rhizophila</name>
    <dbReference type="NCBI Taxonomy" id="1416876"/>
    <lineage>
        <taxon>Bacteria</taxon>
        <taxon>Bacillati</taxon>
        <taxon>Actinomycetota</taxon>
        <taxon>Actinomycetes</taxon>
        <taxon>Pseudonocardiales</taxon>
        <taxon>Pseudonocardiaceae</taxon>
        <taxon>Actinomycetospora</taxon>
    </lineage>
</organism>
<reference evidence="3" key="1">
    <citation type="journal article" date="2019" name="Int. J. Syst. Evol. Microbiol.">
        <title>The Global Catalogue of Microorganisms (GCM) 10K type strain sequencing project: providing services to taxonomists for standard genome sequencing and annotation.</title>
        <authorList>
            <consortium name="The Broad Institute Genomics Platform"/>
            <consortium name="The Broad Institute Genome Sequencing Center for Infectious Disease"/>
            <person name="Wu L."/>
            <person name="Ma J."/>
        </authorList>
    </citation>
    <scope>NUCLEOTIDE SEQUENCE [LARGE SCALE GENOMIC DNA]</scope>
    <source>
        <strain evidence="3">XZYJ18</strain>
    </source>
</reference>
<feature type="transmembrane region" description="Helical" evidence="1">
    <location>
        <begin position="84"/>
        <end position="100"/>
    </location>
</feature>
<keyword evidence="1" id="KW-0812">Transmembrane</keyword>
<keyword evidence="3" id="KW-1185">Reference proteome</keyword>
<sequence length="101" mass="10100">MTLLVSAVATYGLRVVLITLVPAHRLPAVLRRGLPHLAPAALAGLVAVALVGHVGPAAPGPDRLAFLAALAAAGVVAWRSRNPALPVLAAVAVAIVVEVLS</sequence>
<dbReference type="EMBL" id="JBHSKG010000002">
    <property type="protein sequence ID" value="MFC5137758.1"/>
    <property type="molecule type" value="Genomic_DNA"/>
</dbReference>
<proteinExistence type="predicted"/>
<keyword evidence="1" id="KW-1133">Transmembrane helix</keyword>
<gene>
    <name evidence="2" type="ORF">ACFPK1_05915</name>
</gene>
<dbReference type="Proteomes" id="UP001596175">
    <property type="component" value="Unassembled WGS sequence"/>
</dbReference>
<evidence type="ECO:0000313" key="2">
    <source>
        <dbReference type="EMBL" id="MFC5137758.1"/>
    </source>
</evidence>
<evidence type="ECO:0000256" key="1">
    <source>
        <dbReference type="SAM" id="Phobius"/>
    </source>
</evidence>
<evidence type="ECO:0000313" key="3">
    <source>
        <dbReference type="Proteomes" id="UP001596175"/>
    </source>
</evidence>
<feature type="transmembrane region" description="Helical" evidence="1">
    <location>
        <begin position="33"/>
        <end position="51"/>
    </location>
</feature>
<dbReference type="InterPro" id="IPR008407">
    <property type="entry name" value="Brnchd-chn_aa_trnsp_AzlD"/>
</dbReference>
<dbReference type="RefSeq" id="WP_378019967.1">
    <property type="nucleotide sequence ID" value="NZ_JBHSKG010000002.1"/>
</dbReference>